<evidence type="ECO:0000313" key="3">
    <source>
        <dbReference type="Proteomes" id="UP001239782"/>
    </source>
</evidence>
<sequence>MPSNIVENLADDDGFRFKDLDGDGVSELIVTRIDRSAYPYSVQSVEIYKASGTSGEYQLVNGNADHRIYRSLDGDLNSNGITDFLFYNNDINRMQYMELDENFQAQVYNFGHTNVAGYIPGSVGDTYVTDINADGYADIIRMTQGRVAWYYLNDKVDAATPSFSGPYDLIDLRDRRAEYQFYFESSSLMDLDGDGLPDLVLSYNSADGVTELNVAFNELQGDGTIDVVRLTAAQMNLPANQHQNQYLFADINGDGLKDYVRATGTSSSNFAWTVQLNKGDRTFASAQPLGSNIGLHRWTVGTGDNGAYKTQAKFGGVKAVDLDSDGKEELLVVTGSDDDVCLTFSGHRFNWTTNTYEGEPVDVQSCNDQIQAAMHANSGQGAPQISLNLGHYDLRRFNWTLLDFKYENDQFNLERSQADFVKAPLADVGFLEGSVYESLRFEDVDNDGYLDAVSRVLDSYASTNNVNVGGDFTGVALSVSHNNANVTSELVVNRNQSVIQGRHNDTLYRVEDGLGRVAEWVIYPMSTQSLVADLPFYEVPSLVEKENRYTNGLSRNYLYFTSSMPLVHEFRQSNGQQGLIANQYYYREAIYNREGRGFQGFRSVIVDSPTGIDELGTLTYTRSVSDFHQVFPIAGKIEEVRTCLATNELQPCSSGLLSRTQIDQYLELNTINLNTYWVVPHKVTKQSFDLLNSNYELSKSITTIEEVDVDARFGNIISTNEWVDTKFGEIEKTIVNSYLAADEADWWVNKLENTTVTTEALTNTSANTVYDATLDSKTILRTRFTYDPQSRRQDEVTTEVVLGEGKSVVVDTDYNAYGLPIQVTTSSIGETDRIVYSRYSDDFYFVDEVESKSDDASNVLHISYSETAPEHGQVISTIDLNGNVSTIEYDAFGRMIETTAQGVPSAYKRYFLCGSGKGTTCANDAVYQVATFQAGSPTIYSHRDALNRDILAETVGFDGDSSIFAFTTFNALGQKLFESVPTKTSTPIPSVESLNPDNFMGTRFEGYDALGRLTQRKTDTAGSSLQVTYYHEGHTTTITTNNKPPMTRTYDGAGRLIETMQEDYDQSRSYTRYAYDGMGNPIVMQDANGHSITAEYNALGQKKRVDDPNMGSKTFTYTGFGEVHSETDAKGITTTFEYDRLGRLTHRYVGELTNSQASFVYDIAPKGNTGEQCIGLLFKEEQLENNHSKTIGYDELCRATSSSQIIDGQTYITTTHLDSYFGRAKGITYPNGLTVEYRYNDLGYLTKVKNAANDYVYQEITSMDAWGQWSSAKMAGDNLKVERSYYEASGQMLASKLSSGDGNSDYQAFDYDYNNYGDLTKLQVSNFLGTSTSISVEEYDNDALHRLKSSALIVDGTPRQTIDYDYDKVGNLKTKSDFSTVNGMSYGNGSRSEGNAGPNAVLSVTLANSAGTRTYEYDLNGNLENDKLNGAQLRHIDYNAFNKPTLITVSGGHKLSPLDQNTTGASTTAFFYGADQMRFKQVKTTSGEVETTLYVGKVYEEVITSNRTEKKVFINDIAMQTEIIENGSTEFKIGFFHKDRLGSAVAISDETGSNIQFRSFDPFGKPREGNLTRSPNAIIGSDLYKRGFTDHEHLDGSQLIHMNGRAYDYNLGRFLSVDPFVQDPGNSQSMNPYSYIMNNPLAGSDPSGYLKKCESNAESCNPIEELVPGTSEWVDKLASLDNGKDEKKSTKPVELPEGWANGTDWEYTQDDINLIMTGNSFNPWMPLLDGVQAIDEGDEIGALQNFANGFAAMFTAGMSSAKPSRGSSKGPRKPESATGGVDNVPSSKSLVSNKFPGEALSNKGKVFGEVKVVNGKVTLGEGNVVPRDLDFVITNDRRLVVGSQHTTLANGKDVLAAGQMRLNGQGKIRRLDNLSGHYKPTVEEALRVPDMLRDMGLDVSGARHQLYRFEIDDDGSVVRSILDVNKTLD</sequence>
<dbReference type="PANTHER" id="PTHR32305">
    <property type="match status" value="1"/>
</dbReference>
<dbReference type="InterPro" id="IPR031325">
    <property type="entry name" value="RHS_repeat"/>
</dbReference>
<accession>A0AA51X735</accession>
<organism evidence="2 3">
    <name type="scientific">Pleionea litopenaei</name>
    <dbReference type="NCBI Taxonomy" id="3070815"/>
    <lineage>
        <taxon>Bacteria</taxon>
        <taxon>Pseudomonadati</taxon>
        <taxon>Pseudomonadota</taxon>
        <taxon>Gammaproteobacteria</taxon>
        <taxon>Oceanospirillales</taxon>
        <taxon>Pleioneaceae</taxon>
        <taxon>Pleionea</taxon>
    </lineage>
</organism>
<dbReference type="Proteomes" id="UP001239782">
    <property type="component" value="Chromosome"/>
</dbReference>
<dbReference type="EMBL" id="CP133548">
    <property type="protein sequence ID" value="WMS87504.1"/>
    <property type="molecule type" value="Genomic_DNA"/>
</dbReference>
<proteinExistence type="predicted"/>
<dbReference type="PANTHER" id="PTHR32305:SF15">
    <property type="entry name" value="PROTEIN RHSA-RELATED"/>
    <property type="match status" value="1"/>
</dbReference>
<dbReference type="Pfam" id="PF05593">
    <property type="entry name" value="RHS_repeat"/>
    <property type="match status" value="2"/>
</dbReference>
<evidence type="ECO:0000256" key="1">
    <source>
        <dbReference type="SAM" id="MobiDB-lite"/>
    </source>
</evidence>
<feature type="region of interest" description="Disordered" evidence="1">
    <location>
        <begin position="1758"/>
        <end position="1788"/>
    </location>
</feature>
<reference evidence="2 3" key="1">
    <citation type="submission" date="2023-08" db="EMBL/GenBank/DDBJ databases">
        <title>Pleionea litopenaei sp. nov., isolated from stomach of juvenile Litopenaeus vannamei.</title>
        <authorList>
            <person name="Rho A.M."/>
            <person name="Hwang C.Y."/>
        </authorList>
    </citation>
    <scope>NUCLEOTIDE SEQUENCE [LARGE SCALE GENOMIC DNA]</scope>
    <source>
        <strain evidence="2 3">HL-JVS1</strain>
    </source>
</reference>
<gene>
    <name evidence="2" type="ORF">Q9312_00905</name>
</gene>
<dbReference type="InterPro" id="IPR028994">
    <property type="entry name" value="Integrin_alpha_N"/>
</dbReference>
<dbReference type="KEGG" id="plei:Q9312_00905"/>
<dbReference type="InterPro" id="IPR050708">
    <property type="entry name" value="T6SS_VgrG/RHS"/>
</dbReference>
<keyword evidence="3" id="KW-1185">Reference proteome</keyword>
<dbReference type="InterPro" id="IPR022385">
    <property type="entry name" value="Rhs_assc_core"/>
</dbReference>
<evidence type="ECO:0000313" key="2">
    <source>
        <dbReference type="EMBL" id="WMS87504.1"/>
    </source>
</evidence>
<dbReference type="SUPFAM" id="SSF69318">
    <property type="entry name" value="Integrin alpha N-terminal domain"/>
    <property type="match status" value="1"/>
</dbReference>
<dbReference type="NCBIfam" id="TIGR01643">
    <property type="entry name" value="YD_repeat_2x"/>
    <property type="match status" value="1"/>
</dbReference>
<dbReference type="InterPro" id="IPR006530">
    <property type="entry name" value="YD"/>
</dbReference>
<name>A0AA51X735_9GAMM</name>
<dbReference type="RefSeq" id="WP_309202647.1">
    <property type="nucleotide sequence ID" value="NZ_CP133548.1"/>
</dbReference>
<protein>
    <submittedName>
        <fullName evidence="2">RHS repeat-associated core domain-containing protein</fullName>
    </submittedName>
</protein>
<dbReference type="NCBIfam" id="TIGR03696">
    <property type="entry name" value="Rhs_assc_core"/>
    <property type="match status" value="1"/>
</dbReference>
<dbReference type="Gene3D" id="2.180.10.10">
    <property type="entry name" value="RHS repeat-associated core"/>
    <property type="match status" value="2"/>
</dbReference>
<feature type="compositionally biased region" description="Polar residues" evidence="1">
    <location>
        <begin position="1758"/>
        <end position="1767"/>
    </location>
</feature>